<organism evidence="1 2">
    <name type="scientific">Aspergillus sclerotialis</name>
    <dbReference type="NCBI Taxonomy" id="2070753"/>
    <lineage>
        <taxon>Eukaryota</taxon>
        <taxon>Fungi</taxon>
        <taxon>Dikarya</taxon>
        <taxon>Ascomycota</taxon>
        <taxon>Pezizomycotina</taxon>
        <taxon>Eurotiomycetes</taxon>
        <taxon>Eurotiomycetidae</taxon>
        <taxon>Eurotiales</taxon>
        <taxon>Aspergillaceae</taxon>
        <taxon>Aspergillus</taxon>
        <taxon>Aspergillus subgen. Polypaecilum</taxon>
    </lineage>
</organism>
<gene>
    <name evidence="1" type="ORF">PHISCL_01554</name>
</gene>
<sequence>MSESAVIRVPSRLERLPLEIIETIFFYCLEFNLPQASIYLNRALSTPIIYTWLVRLACTSSNPGTKQGFFTSDYLPPQLDFFCFSDEQRADLQSAIFKCEWLTLPIIRKCQKQHIEHCIRRKCEGLQFSVEDKEKLARLTMDPEDAYIPQNAKGLNALELRPRITAPLTGSTSSERQVLIWPRTASFQVCIRGHVPDIFQLPACGHIPARIPDRLLRGPWTEAKLDLLRLLAEYAYIDEDDEHSRADQVLRRVIRNRDFSTFWRLVNISVRTKVSKYLKPWPVFPAHFRLALKYGDKENDPFIEYLVKERWDDIPGRDPRLKPALMARARKG</sequence>
<protein>
    <submittedName>
        <fullName evidence="1">Uncharacterized protein</fullName>
    </submittedName>
</protein>
<proteinExistence type="predicted"/>
<dbReference type="OrthoDB" id="4167490at2759"/>
<dbReference type="STRING" id="2070753.A0A3A3A9S9"/>
<name>A0A3A3A9S9_9EURO</name>
<dbReference type="AlphaFoldDB" id="A0A3A3A9S9"/>
<accession>A0A3A3A9S9</accession>
<dbReference type="Proteomes" id="UP000266188">
    <property type="component" value="Unassembled WGS sequence"/>
</dbReference>
<dbReference type="EMBL" id="MVGC01000029">
    <property type="protein sequence ID" value="RJE26111.1"/>
    <property type="molecule type" value="Genomic_DNA"/>
</dbReference>
<comment type="caution">
    <text evidence="1">The sequence shown here is derived from an EMBL/GenBank/DDBJ whole genome shotgun (WGS) entry which is preliminary data.</text>
</comment>
<reference evidence="2" key="1">
    <citation type="submission" date="2017-02" db="EMBL/GenBank/DDBJ databases">
        <authorList>
            <person name="Tafer H."/>
            <person name="Lopandic K."/>
        </authorList>
    </citation>
    <scope>NUCLEOTIDE SEQUENCE [LARGE SCALE GENOMIC DNA]</scope>
    <source>
        <strain evidence="2">CBS 366.77</strain>
    </source>
</reference>
<evidence type="ECO:0000313" key="2">
    <source>
        <dbReference type="Proteomes" id="UP000266188"/>
    </source>
</evidence>
<evidence type="ECO:0000313" key="1">
    <source>
        <dbReference type="EMBL" id="RJE26111.1"/>
    </source>
</evidence>
<keyword evidence="2" id="KW-1185">Reference proteome</keyword>